<dbReference type="EMBL" id="FPIZ01000011">
    <property type="protein sequence ID" value="SFW69362.1"/>
    <property type="molecule type" value="Genomic_DNA"/>
</dbReference>
<dbReference type="InterPro" id="IPR041700">
    <property type="entry name" value="OMP_b-brl_3"/>
</dbReference>
<feature type="domain" description="TonB-dependent receptor plug" evidence="4">
    <location>
        <begin position="44"/>
        <end position="134"/>
    </location>
</feature>
<dbReference type="Gene3D" id="2.40.170.20">
    <property type="entry name" value="TonB-dependent receptor, beta-barrel domain"/>
    <property type="match status" value="1"/>
</dbReference>
<dbReference type="RefSeq" id="WP_072362594.1">
    <property type="nucleotide sequence ID" value="NZ_CP139972.1"/>
</dbReference>
<evidence type="ECO:0000259" key="5">
    <source>
        <dbReference type="Pfam" id="PF14905"/>
    </source>
</evidence>
<evidence type="ECO:0000256" key="2">
    <source>
        <dbReference type="ARBA" id="ARBA00023136"/>
    </source>
</evidence>
<dbReference type="SUPFAM" id="SSF56935">
    <property type="entry name" value="Porins"/>
    <property type="match status" value="1"/>
</dbReference>
<proteinExistence type="predicted"/>
<dbReference type="Pfam" id="PF07715">
    <property type="entry name" value="Plug"/>
    <property type="match status" value="1"/>
</dbReference>
<dbReference type="AlphaFoldDB" id="A0A1K1RAT9"/>
<dbReference type="EMBL" id="CP140154">
    <property type="protein sequence ID" value="WQG88803.1"/>
    <property type="molecule type" value="Genomic_DNA"/>
</dbReference>
<evidence type="ECO:0000313" key="6">
    <source>
        <dbReference type="EMBL" id="SFW69362.1"/>
    </source>
</evidence>
<gene>
    <name evidence="6" type="ORF">SAMN05661012_03580</name>
    <name evidence="7" type="ORF">SR876_28140</name>
</gene>
<evidence type="ECO:0000256" key="3">
    <source>
        <dbReference type="ARBA" id="ARBA00023237"/>
    </source>
</evidence>
<keyword evidence="3" id="KW-0998">Cell outer membrane</keyword>
<dbReference type="GO" id="GO:0009279">
    <property type="term" value="C:cell outer membrane"/>
    <property type="evidence" value="ECO:0007669"/>
    <property type="project" value="UniProtKB-SubCell"/>
</dbReference>
<protein>
    <submittedName>
        <fullName evidence="7">Outer membrane beta-barrel family protein</fullName>
    </submittedName>
    <submittedName>
        <fullName evidence="6">Outer membrane receptor proteins, mostly Fe transport</fullName>
    </submittedName>
</protein>
<sequence length="702" mass="79646">MRPTFAIFITLLSFVQVYGQDTTKPKQVQLKAIEVTSKKPLLEQNIDRTVVNVDAMISAASSNTLEVLNKTPGVTVDQNGNINLNGKGVLVLINGRTTYMSGQDLANYLKGLPGSTLDKIELMDAPPAKYDAGGGAVINLRLKKSTILGLTGNISLSANQGIYARTYDNINLNYNYKKMNWFGSLSYSRDASYDEDKTNRKYFTNDLDVYLVSHIRGRSNTKGLRLGMDYNVSAKTVIGFEINGQQRPSIYTRDYTSKTNTDSSSTGFTYSDASWKNFSSNMNFLHRFNDKGHELSADASYITYNNHDLQDLNNDSYFFHYNLLSDMKIFAAKADYVHPIGIEAGVKSSFVKNNYDSRYLNEKIMQVDSNSNHFIYDENINAAYINARKQWKRWGAQAGLRIENTNLRGKQPGNTAIAPSLFHRSYTQAFPTVFISYKLDSAGNHTLSWNLGRRVNRPNYQQLNPFVAFENSYTYATGNPNLRPQTNYRTELKYQYKQWLGLGVQYNWFKDIIFTLSDVVDNIYISKPQNVAKGYIAMVLLNLSLHPAKWWDLNVNIMAGGMKLNGQAYAAPMNYGTYSARVRLYNQFNLSHGWSAEASGDYSGRNVNGQDVINPRYIMYAGIQKKFWNNQATLKLNAEDIFHSAGQNDHSEGVKDSYYTHRGIFDSQKIGLAFTYRFGRETFARKRNHSDNTADQEQERAK</sequence>
<evidence type="ECO:0000256" key="1">
    <source>
        <dbReference type="ARBA" id="ARBA00004442"/>
    </source>
</evidence>
<dbReference type="Proteomes" id="UP000183788">
    <property type="component" value="Unassembled WGS sequence"/>
</dbReference>
<keyword evidence="9" id="KW-1185">Reference proteome</keyword>
<dbReference type="STRING" id="1004.SAMN05661012_03580"/>
<evidence type="ECO:0000259" key="4">
    <source>
        <dbReference type="Pfam" id="PF07715"/>
    </source>
</evidence>
<organism evidence="6 8">
    <name type="scientific">Chitinophaga sancti</name>
    <dbReference type="NCBI Taxonomy" id="1004"/>
    <lineage>
        <taxon>Bacteria</taxon>
        <taxon>Pseudomonadati</taxon>
        <taxon>Bacteroidota</taxon>
        <taxon>Chitinophagia</taxon>
        <taxon>Chitinophagales</taxon>
        <taxon>Chitinophagaceae</taxon>
        <taxon>Chitinophaga</taxon>
    </lineage>
</organism>
<evidence type="ECO:0000313" key="9">
    <source>
        <dbReference type="Proteomes" id="UP001326715"/>
    </source>
</evidence>
<dbReference type="Pfam" id="PF14905">
    <property type="entry name" value="OMP_b-brl_3"/>
    <property type="match status" value="1"/>
</dbReference>
<dbReference type="InterPro" id="IPR036942">
    <property type="entry name" value="Beta-barrel_TonB_sf"/>
</dbReference>
<keyword evidence="6" id="KW-0675">Receptor</keyword>
<evidence type="ECO:0000313" key="8">
    <source>
        <dbReference type="Proteomes" id="UP000183788"/>
    </source>
</evidence>
<dbReference type="InterPro" id="IPR012910">
    <property type="entry name" value="Plug_dom"/>
</dbReference>
<reference evidence="7 9" key="2">
    <citation type="submission" date="2023-11" db="EMBL/GenBank/DDBJ databases">
        <title>MicrobeMod: A computational toolkit for identifying prokaryotic methylation and restriction-modification with nanopore sequencing.</title>
        <authorList>
            <person name="Crits-Christoph A."/>
            <person name="Kang S.C."/>
            <person name="Lee H."/>
            <person name="Ostrov N."/>
        </authorList>
    </citation>
    <scope>NUCLEOTIDE SEQUENCE [LARGE SCALE GENOMIC DNA]</scope>
    <source>
        <strain evidence="7 9">ATCC 23090</strain>
    </source>
</reference>
<feature type="domain" description="Outer membrane protein beta-barrel" evidence="5">
    <location>
        <begin position="286"/>
        <end position="676"/>
    </location>
</feature>
<dbReference type="OrthoDB" id="905812at2"/>
<keyword evidence="2" id="KW-0472">Membrane</keyword>
<evidence type="ECO:0000313" key="7">
    <source>
        <dbReference type="EMBL" id="WQG88803.1"/>
    </source>
</evidence>
<comment type="subcellular location">
    <subcellularLocation>
        <location evidence="1">Cell outer membrane</location>
    </subcellularLocation>
</comment>
<dbReference type="Proteomes" id="UP001326715">
    <property type="component" value="Chromosome"/>
</dbReference>
<accession>A0A1K1RAT9</accession>
<name>A0A1K1RAT9_9BACT</name>
<reference evidence="6 8" key="1">
    <citation type="submission" date="2016-11" db="EMBL/GenBank/DDBJ databases">
        <authorList>
            <person name="Jaros S."/>
            <person name="Januszkiewicz K."/>
            <person name="Wedrychowicz H."/>
        </authorList>
    </citation>
    <scope>NUCLEOTIDE SEQUENCE [LARGE SCALE GENOMIC DNA]</scope>
    <source>
        <strain evidence="6 8">DSM 784</strain>
    </source>
</reference>